<evidence type="ECO:0000313" key="3">
    <source>
        <dbReference type="Proteomes" id="UP000305539"/>
    </source>
</evidence>
<evidence type="ECO:0000256" key="1">
    <source>
        <dbReference type="SAM" id="Phobius"/>
    </source>
</evidence>
<dbReference type="RefSeq" id="WP_136893495.1">
    <property type="nucleotide sequence ID" value="NZ_SWJE01000004.1"/>
</dbReference>
<keyword evidence="1" id="KW-0812">Transmembrane</keyword>
<reference evidence="2 3" key="1">
    <citation type="submission" date="2019-04" db="EMBL/GenBank/DDBJ databases">
        <title>Trinickia sp. 7GSK02, isolated from subtropical forest soil.</title>
        <authorList>
            <person name="Gao Z.-H."/>
            <person name="Qiu L.-H."/>
        </authorList>
    </citation>
    <scope>NUCLEOTIDE SEQUENCE [LARGE SCALE GENOMIC DNA]</scope>
    <source>
        <strain evidence="2 3">7GSK02</strain>
    </source>
</reference>
<proteinExistence type="predicted"/>
<sequence>MSNAPQFFIQQKGGAEGTTVRVKLSLPHDDRFRVRTFIASMKGVELDDLYVDVEVEAAGEILALLKTRTVDGERRDAVCGELAALTQVSGGAQEKDLFVARLANELDRAFVDAVFAAGEQPAMRAAAGAQAFADAPAAPVVVPAVAGGRGWRWLVPATYKAWLLTGVALCALALIAVGVVRQVRGAGNNADLSLAGSNSALEARVRAQIDDAVRNPNGTQGYNGMNVALATMRAMGLNPGKANAGCLVGVGK</sequence>
<feature type="transmembrane region" description="Helical" evidence="1">
    <location>
        <begin position="161"/>
        <end position="180"/>
    </location>
</feature>
<comment type="caution">
    <text evidence="2">The sequence shown here is derived from an EMBL/GenBank/DDBJ whole genome shotgun (WGS) entry which is preliminary data.</text>
</comment>
<accession>A0A4U1I9Z9</accession>
<keyword evidence="3" id="KW-1185">Reference proteome</keyword>
<dbReference type="Proteomes" id="UP000305539">
    <property type="component" value="Unassembled WGS sequence"/>
</dbReference>
<protein>
    <submittedName>
        <fullName evidence="2">Uncharacterized protein</fullName>
    </submittedName>
</protein>
<gene>
    <name evidence="2" type="ORF">FAZ69_08430</name>
</gene>
<dbReference type="EMBL" id="SWJE01000004">
    <property type="protein sequence ID" value="TKC90165.1"/>
    <property type="molecule type" value="Genomic_DNA"/>
</dbReference>
<name>A0A4U1I9Z9_9BURK</name>
<keyword evidence="1" id="KW-0472">Membrane</keyword>
<keyword evidence="1" id="KW-1133">Transmembrane helix</keyword>
<dbReference type="AlphaFoldDB" id="A0A4U1I9Z9"/>
<organism evidence="2 3">
    <name type="scientific">Trinickia terrae</name>
    <dbReference type="NCBI Taxonomy" id="2571161"/>
    <lineage>
        <taxon>Bacteria</taxon>
        <taxon>Pseudomonadati</taxon>
        <taxon>Pseudomonadota</taxon>
        <taxon>Betaproteobacteria</taxon>
        <taxon>Burkholderiales</taxon>
        <taxon>Burkholderiaceae</taxon>
        <taxon>Trinickia</taxon>
    </lineage>
</organism>
<evidence type="ECO:0000313" key="2">
    <source>
        <dbReference type="EMBL" id="TKC90165.1"/>
    </source>
</evidence>